<keyword evidence="5" id="KW-1185">Reference proteome</keyword>
<dbReference type="Gene3D" id="2.60.60.30">
    <property type="entry name" value="sav2460 like domains"/>
    <property type="match status" value="1"/>
</dbReference>
<evidence type="ECO:0000313" key="4">
    <source>
        <dbReference type="EMBL" id="SIR69685.1"/>
    </source>
</evidence>
<dbReference type="PANTHER" id="PTHR32097">
    <property type="entry name" value="CAMP-BINDING PROTEIN 1-RELATED"/>
    <property type="match status" value="1"/>
</dbReference>
<comment type="similarity">
    <text evidence="1">Belongs to the CAPAB/TerDEXZ family.</text>
</comment>
<accession>A0A1N7D1X0</accession>
<dbReference type="Proteomes" id="UP000186218">
    <property type="component" value="Unassembled WGS sequence"/>
</dbReference>
<dbReference type="Pfam" id="PF02342">
    <property type="entry name" value="TerD"/>
    <property type="match status" value="1"/>
</dbReference>
<dbReference type="OrthoDB" id="3206608at2"/>
<name>A0A1N7D1X0_9NOCA</name>
<organism evidence="4 5">
    <name type="scientific">Williamsia sterculiae</name>
    <dbReference type="NCBI Taxonomy" id="1344003"/>
    <lineage>
        <taxon>Bacteria</taxon>
        <taxon>Bacillati</taxon>
        <taxon>Actinomycetota</taxon>
        <taxon>Actinomycetes</taxon>
        <taxon>Mycobacteriales</taxon>
        <taxon>Nocardiaceae</taxon>
        <taxon>Williamsia</taxon>
    </lineage>
</organism>
<feature type="domain" description="TerD" evidence="3">
    <location>
        <begin position="348"/>
        <end position="514"/>
    </location>
</feature>
<sequence>MVELRDLRMSSVSVHLQTWPAPVYPVIAPPPPIPESAVRADMNAIRLRGVGRFARNERAAARVAAEHDAAAYVQTETQRIEGVRSRLVAEVDDWWRALHDNDEATVIETVNTAFADNPAAGCAVGVDGRVLSVVMRQQDLDSLPQQTIGPDRSGQPTLKALPKREAMGWWLHILASNLVASVREALAVAPGITAVTAAVITRVSSDGRLGVVAFGTWTRDEVETTQWSDRNDALKIFDMGRDVQCSVNVTAAGNYSTTLKPLRLNRLPQLSELIDAAEDLGDSAADGPEAVDDHLASSPTHTPGPAQVDDPFTLTPIPLWLRDYYSAEHSAVDSPPPSPAPEAGRSHIVLTPGQNVRLPEPASDRVEVVVSAAGQVDTDLCVLLVNAAGQVRSDRDFVFYNQPVEPDGVAVLMGKARQELRTVERAVLRPVAAPTDVARSLLVTAIDSDELGSLAETRLEVRVSCSGIEWKFTPRNEPFRAMILGEVYRHAGDWKLRALGQGWADGLAGLARDHGVDVED</sequence>
<feature type="region of interest" description="Disordered" evidence="2">
    <location>
        <begin position="282"/>
        <end position="310"/>
    </location>
</feature>
<evidence type="ECO:0000259" key="3">
    <source>
        <dbReference type="Pfam" id="PF02342"/>
    </source>
</evidence>
<dbReference type="AlphaFoldDB" id="A0A1N7D1X0"/>
<evidence type="ECO:0000256" key="2">
    <source>
        <dbReference type="SAM" id="MobiDB-lite"/>
    </source>
</evidence>
<dbReference type="EMBL" id="FTNT01000001">
    <property type="protein sequence ID" value="SIR69685.1"/>
    <property type="molecule type" value="Genomic_DNA"/>
</dbReference>
<gene>
    <name evidence="4" type="ORF">SAMN05445060_0510</name>
</gene>
<reference evidence="4 5" key="1">
    <citation type="submission" date="2017-01" db="EMBL/GenBank/DDBJ databases">
        <authorList>
            <person name="Mah S.A."/>
            <person name="Swanson W.J."/>
            <person name="Moy G.W."/>
            <person name="Vacquier V.D."/>
        </authorList>
    </citation>
    <scope>NUCLEOTIDE SEQUENCE [LARGE SCALE GENOMIC DNA]</scope>
    <source>
        <strain evidence="4 5">CPCC 203464</strain>
    </source>
</reference>
<dbReference type="InterPro" id="IPR003325">
    <property type="entry name" value="TerD"/>
</dbReference>
<protein>
    <submittedName>
        <fullName evidence="4">Stress response protein SCP2</fullName>
    </submittedName>
</protein>
<evidence type="ECO:0000256" key="1">
    <source>
        <dbReference type="ARBA" id="ARBA00008775"/>
    </source>
</evidence>
<dbReference type="CDD" id="cd06974">
    <property type="entry name" value="TerD_like"/>
    <property type="match status" value="1"/>
</dbReference>
<evidence type="ECO:0000313" key="5">
    <source>
        <dbReference type="Proteomes" id="UP000186218"/>
    </source>
</evidence>
<proteinExistence type="inferred from homology"/>
<dbReference type="InterPro" id="IPR051324">
    <property type="entry name" value="Stress/Tellurium_Resist"/>
</dbReference>
<dbReference type="STRING" id="1344003.SAMN05445060_0510"/>
<dbReference type="PANTHER" id="PTHR32097:SF4">
    <property type="entry name" value="GENERAL STRESS PROTEIN 16U"/>
    <property type="match status" value="1"/>
</dbReference>